<dbReference type="AlphaFoldDB" id="A0A1I6VTF1"/>
<evidence type="ECO:0000256" key="10">
    <source>
        <dbReference type="RuleBase" id="RU000437"/>
    </source>
</evidence>
<evidence type="ECO:0000256" key="3">
    <source>
        <dbReference type="ARBA" id="ARBA00023002"/>
    </source>
</evidence>
<dbReference type="Gene3D" id="1.10.1040.10">
    <property type="entry name" value="N-(1-d-carboxylethyl)-l-norvaline Dehydrogenase, domain 2"/>
    <property type="match status" value="1"/>
</dbReference>
<dbReference type="GO" id="GO:0008654">
    <property type="term" value="P:phospholipid biosynthetic process"/>
    <property type="evidence" value="ECO:0007669"/>
    <property type="project" value="UniProtKB-KW"/>
</dbReference>
<feature type="domain" description="Glycerol-3-phosphate dehydrogenase NAD-dependent C-terminal" evidence="13">
    <location>
        <begin position="181"/>
        <end position="317"/>
    </location>
</feature>
<dbReference type="EMBL" id="FOZZ01000017">
    <property type="protein sequence ID" value="SFT16949.1"/>
    <property type="molecule type" value="Genomic_DNA"/>
</dbReference>
<keyword evidence="3 10" id="KW-0560">Oxidoreductase</keyword>
<evidence type="ECO:0000256" key="4">
    <source>
        <dbReference type="ARBA" id="ARBA00023098"/>
    </source>
</evidence>
<feature type="binding site" evidence="8">
    <location>
        <position position="107"/>
    </location>
    <ligand>
        <name>substrate</name>
    </ligand>
</feature>
<gene>
    <name evidence="14" type="ORF">SAMN05660206_11720</name>
</gene>
<comment type="catalytic activity">
    <reaction evidence="11">
        <text>sn-glycerol 3-phosphate + NADP(+) = dihydroxyacetone phosphate + NADPH + H(+)</text>
        <dbReference type="Rhea" id="RHEA:11096"/>
        <dbReference type="ChEBI" id="CHEBI:15378"/>
        <dbReference type="ChEBI" id="CHEBI:57597"/>
        <dbReference type="ChEBI" id="CHEBI:57642"/>
        <dbReference type="ChEBI" id="CHEBI:57783"/>
        <dbReference type="ChEBI" id="CHEBI:58349"/>
        <dbReference type="EC" id="1.1.1.94"/>
    </reaction>
</comment>
<evidence type="ECO:0000256" key="5">
    <source>
        <dbReference type="ARBA" id="ARBA00023209"/>
    </source>
</evidence>
<evidence type="ECO:0000313" key="14">
    <source>
        <dbReference type="EMBL" id="SFT16949.1"/>
    </source>
</evidence>
<evidence type="ECO:0000256" key="6">
    <source>
        <dbReference type="ARBA" id="ARBA00023264"/>
    </source>
</evidence>
<proteinExistence type="inferred from homology"/>
<evidence type="ECO:0000313" key="15">
    <source>
        <dbReference type="Proteomes" id="UP000198785"/>
    </source>
</evidence>
<reference evidence="14 15" key="1">
    <citation type="submission" date="2016-10" db="EMBL/GenBank/DDBJ databases">
        <authorList>
            <person name="de Groot N.N."/>
        </authorList>
    </citation>
    <scope>NUCLEOTIDE SEQUENCE [LARGE SCALE GENOMIC DNA]</scope>
    <source>
        <strain evidence="14 15">DSM 22789</strain>
    </source>
</reference>
<keyword evidence="2" id="KW-0444">Lipid biosynthesis</keyword>
<keyword evidence="15" id="KW-1185">Reference proteome</keyword>
<name>A0A1I6VTF1_9SPHI</name>
<sequence length="329" mass="36299">MKEISVIGGGSWATALVKILTENKVHVHWYVRRHQQADILNQKGVNPDYLQGTKLDATYIEASTDLEAVISKSEILLFLVPSAQLPAIVRNIDTDLLKEKFVITSIKGTVGENNDLPSAFISQTFHLGEQHQAMIGGPCHAEEIAGNRKTYMTLCSANLPFLRRIADWFTTPYVRVQLSADLLGVEYAAIYKNVVGIVCGMAKGLNYGDNFMAVLVSNAIYELEVLLSGVGASTNRMGCSQYLGDLLVTGYSAHSRNRTFGELIGQGYSVVQSQTIMSMVAEGYYATKGLFETASRFGLNLPLLNTAYRVLYNHMPVVSEFKLLERNIK</sequence>
<dbReference type="SUPFAM" id="SSF51735">
    <property type="entry name" value="NAD(P)-binding Rossmann-fold domains"/>
    <property type="match status" value="1"/>
</dbReference>
<feature type="binding site" evidence="9">
    <location>
        <position position="141"/>
    </location>
    <ligand>
        <name>NAD(+)</name>
        <dbReference type="ChEBI" id="CHEBI:57540"/>
    </ligand>
</feature>
<dbReference type="SUPFAM" id="SSF48179">
    <property type="entry name" value="6-phosphogluconate dehydrogenase C-terminal domain-like"/>
    <property type="match status" value="1"/>
</dbReference>
<organism evidence="14 15">
    <name type="scientific">Sphingobacterium wenxiniae</name>
    <dbReference type="NCBI Taxonomy" id="683125"/>
    <lineage>
        <taxon>Bacteria</taxon>
        <taxon>Pseudomonadati</taxon>
        <taxon>Bacteroidota</taxon>
        <taxon>Sphingobacteriia</taxon>
        <taxon>Sphingobacteriales</taxon>
        <taxon>Sphingobacteriaceae</taxon>
        <taxon>Sphingobacterium</taxon>
    </lineage>
</organism>
<comment type="similarity">
    <text evidence="1 10">Belongs to the NAD-dependent glycerol-3-phosphate dehydrogenase family.</text>
</comment>
<evidence type="ECO:0000256" key="9">
    <source>
        <dbReference type="PIRSR" id="PIRSR000114-3"/>
    </source>
</evidence>
<dbReference type="Gene3D" id="3.40.50.720">
    <property type="entry name" value="NAD(P)-binding Rossmann-like Domain"/>
    <property type="match status" value="1"/>
</dbReference>
<dbReference type="PIRSF" id="PIRSF000114">
    <property type="entry name" value="Glycerol-3-P_dh"/>
    <property type="match status" value="1"/>
</dbReference>
<protein>
    <recommendedName>
        <fullName evidence="11">Glycerol-3-phosphate dehydrogenase</fullName>
        <ecNumber evidence="11">1.1.1.94</ecNumber>
    </recommendedName>
</protein>
<feature type="domain" description="Glycerol-3-phosphate dehydrogenase NAD-dependent N-terminal" evidence="12">
    <location>
        <begin position="3"/>
        <end position="158"/>
    </location>
</feature>
<evidence type="ECO:0000256" key="11">
    <source>
        <dbReference type="RuleBase" id="RU000439"/>
    </source>
</evidence>
<dbReference type="InterPro" id="IPR008927">
    <property type="entry name" value="6-PGluconate_DH-like_C_sf"/>
</dbReference>
<evidence type="ECO:0000256" key="7">
    <source>
        <dbReference type="PIRSR" id="PIRSR000114-1"/>
    </source>
</evidence>
<dbReference type="InterPro" id="IPR006109">
    <property type="entry name" value="G3P_DH_NAD-dep_C"/>
</dbReference>
<keyword evidence="6" id="KW-1208">Phospholipid metabolism</keyword>
<keyword evidence="9 10" id="KW-0520">NAD</keyword>
<dbReference type="InterPro" id="IPR006168">
    <property type="entry name" value="G3P_DH_NAD-dep"/>
</dbReference>
<dbReference type="RefSeq" id="WP_093367579.1">
    <property type="nucleotide sequence ID" value="NZ_FOZZ01000017.1"/>
</dbReference>
<evidence type="ECO:0000259" key="12">
    <source>
        <dbReference type="Pfam" id="PF01210"/>
    </source>
</evidence>
<dbReference type="GO" id="GO:0141153">
    <property type="term" value="F:glycerol-3-phosphate dehydrogenase (NADP+) activity"/>
    <property type="evidence" value="ECO:0007669"/>
    <property type="project" value="RHEA"/>
</dbReference>
<dbReference type="InterPro" id="IPR011128">
    <property type="entry name" value="G3P_DH_NAD-dep_N"/>
</dbReference>
<dbReference type="GO" id="GO:0005975">
    <property type="term" value="P:carbohydrate metabolic process"/>
    <property type="evidence" value="ECO:0007669"/>
    <property type="project" value="InterPro"/>
</dbReference>
<dbReference type="STRING" id="683125.SAMN05660206_11720"/>
<dbReference type="GO" id="GO:0051287">
    <property type="term" value="F:NAD binding"/>
    <property type="evidence" value="ECO:0007669"/>
    <property type="project" value="InterPro"/>
</dbReference>
<dbReference type="OrthoDB" id="9812273at2"/>
<dbReference type="Pfam" id="PF01210">
    <property type="entry name" value="NAD_Gly3P_dh_N"/>
    <property type="match status" value="1"/>
</dbReference>
<feature type="binding site" evidence="8">
    <location>
        <begin position="256"/>
        <end position="257"/>
    </location>
    <ligand>
        <name>substrate</name>
    </ligand>
</feature>
<dbReference type="PANTHER" id="PTHR11728">
    <property type="entry name" value="GLYCEROL-3-PHOSPHATE DEHYDROGENASE"/>
    <property type="match status" value="1"/>
</dbReference>
<dbReference type="Proteomes" id="UP000198785">
    <property type="component" value="Unassembled WGS sequence"/>
</dbReference>
<dbReference type="PRINTS" id="PR00077">
    <property type="entry name" value="GPDHDRGNASE"/>
</dbReference>
<dbReference type="GO" id="GO:0005829">
    <property type="term" value="C:cytosol"/>
    <property type="evidence" value="ECO:0007669"/>
    <property type="project" value="TreeGrafter"/>
</dbReference>
<feature type="active site" description="Proton acceptor" evidence="7">
    <location>
        <position position="192"/>
    </location>
</feature>
<dbReference type="InterPro" id="IPR013328">
    <property type="entry name" value="6PGD_dom2"/>
</dbReference>
<keyword evidence="5" id="KW-0594">Phospholipid biosynthesis</keyword>
<dbReference type="Pfam" id="PF07479">
    <property type="entry name" value="NAD_Gly3P_dh_C"/>
    <property type="match status" value="1"/>
</dbReference>
<accession>A0A1I6VTF1</accession>
<evidence type="ECO:0000256" key="8">
    <source>
        <dbReference type="PIRSR" id="PIRSR000114-2"/>
    </source>
</evidence>
<evidence type="ECO:0000256" key="1">
    <source>
        <dbReference type="ARBA" id="ARBA00011009"/>
    </source>
</evidence>
<dbReference type="PANTHER" id="PTHR11728:SF1">
    <property type="entry name" value="GLYCEROL-3-PHOSPHATE DEHYDROGENASE [NAD(+)] 2, CHLOROPLASTIC"/>
    <property type="match status" value="1"/>
</dbReference>
<dbReference type="GO" id="GO:0046168">
    <property type="term" value="P:glycerol-3-phosphate catabolic process"/>
    <property type="evidence" value="ECO:0007669"/>
    <property type="project" value="InterPro"/>
</dbReference>
<dbReference type="EC" id="1.1.1.94" evidence="11"/>
<evidence type="ECO:0000256" key="2">
    <source>
        <dbReference type="ARBA" id="ARBA00022516"/>
    </source>
</evidence>
<dbReference type="InterPro" id="IPR036291">
    <property type="entry name" value="NAD(P)-bd_dom_sf"/>
</dbReference>
<keyword evidence="4" id="KW-0443">Lipid metabolism</keyword>
<evidence type="ECO:0000259" key="13">
    <source>
        <dbReference type="Pfam" id="PF07479"/>
    </source>
</evidence>
<feature type="binding site" evidence="9">
    <location>
        <position position="256"/>
    </location>
    <ligand>
        <name>NAD(+)</name>
        <dbReference type="ChEBI" id="CHEBI:57540"/>
    </ligand>
</feature>